<dbReference type="AlphaFoldDB" id="A0A5C1ABH0"/>
<evidence type="ECO:0000256" key="5">
    <source>
        <dbReference type="SAM" id="MobiDB-lite"/>
    </source>
</evidence>
<dbReference type="PANTHER" id="PTHR40394:SF2">
    <property type="entry name" value="QUINOL:CYTOCHROME C OXIDOREDUCTASE MEMBRANE PROTEIN"/>
    <property type="match status" value="1"/>
</dbReference>
<evidence type="ECO:0000313" key="8">
    <source>
        <dbReference type="Proteomes" id="UP000324974"/>
    </source>
</evidence>
<keyword evidence="8" id="KW-1185">Reference proteome</keyword>
<evidence type="ECO:0000313" key="7">
    <source>
        <dbReference type="EMBL" id="QEL15366.1"/>
    </source>
</evidence>
<proteinExistence type="predicted"/>
<keyword evidence="2 4" id="KW-0479">Metal-binding</keyword>
<dbReference type="Proteomes" id="UP000324974">
    <property type="component" value="Chromosome"/>
</dbReference>
<feature type="region of interest" description="Disordered" evidence="5">
    <location>
        <begin position="73"/>
        <end position="100"/>
    </location>
</feature>
<accession>A0A5C1ABH0</accession>
<protein>
    <submittedName>
        <fullName evidence="7">Cytochrome c</fullName>
    </submittedName>
</protein>
<dbReference type="GO" id="GO:0046872">
    <property type="term" value="F:metal ion binding"/>
    <property type="evidence" value="ECO:0007669"/>
    <property type="project" value="UniProtKB-KW"/>
</dbReference>
<dbReference type="GO" id="GO:0020037">
    <property type="term" value="F:heme binding"/>
    <property type="evidence" value="ECO:0007669"/>
    <property type="project" value="InterPro"/>
</dbReference>
<dbReference type="InterPro" id="IPR036909">
    <property type="entry name" value="Cyt_c-like_dom_sf"/>
</dbReference>
<keyword evidence="1 4" id="KW-0349">Heme</keyword>
<dbReference type="KEGG" id="lrs:PX52LOC_02281"/>
<evidence type="ECO:0000256" key="1">
    <source>
        <dbReference type="ARBA" id="ARBA00022617"/>
    </source>
</evidence>
<sequence>MTTHRRFLALAALATGLTGCQQKMAEQPAPRPYDVASQGVFAFDQSARPLQPGTVFRGQRSADDPMLAWLTPQGKAPKVNPDWKKAVDPNGEVVPTAGTPTDVGNFVNEFPFEMTETELKRGQQRFNVFCAECHGAAGNGWGKIVERGFLRPPSYHQDPQDKAFDWSTTGQPSTELKQGFSRGFFRYGVKVPLDQVPVGYIYQVITWGFGGMPEHASQIPPEDRWRITAYIRALQLSQGADVTTLPVDAKKLLESGGKSKAETKKDDKGHH</sequence>
<dbReference type="RefSeq" id="WP_149110187.1">
    <property type="nucleotide sequence ID" value="NZ_CP042425.1"/>
</dbReference>
<dbReference type="PROSITE" id="PS51007">
    <property type="entry name" value="CYTC"/>
    <property type="match status" value="1"/>
</dbReference>
<evidence type="ECO:0000256" key="2">
    <source>
        <dbReference type="ARBA" id="ARBA00022723"/>
    </source>
</evidence>
<dbReference type="PROSITE" id="PS51257">
    <property type="entry name" value="PROKAR_LIPOPROTEIN"/>
    <property type="match status" value="1"/>
</dbReference>
<feature type="domain" description="Cytochrome c" evidence="6">
    <location>
        <begin position="117"/>
        <end position="235"/>
    </location>
</feature>
<dbReference type="EMBL" id="CP042425">
    <property type="protein sequence ID" value="QEL15366.1"/>
    <property type="molecule type" value="Genomic_DNA"/>
</dbReference>
<dbReference type="PANTHER" id="PTHR40394">
    <property type="entry name" value="LIPOPROTEIN-RELATED"/>
    <property type="match status" value="1"/>
</dbReference>
<evidence type="ECO:0000256" key="3">
    <source>
        <dbReference type="ARBA" id="ARBA00023004"/>
    </source>
</evidence>
<evidence type="ECO:0000256" key="4">
    <source>
        <dbReference type="PROSITE-ProRule" id="PRU00433"/>
    </source>
</evidence>
<organism evidence="7 8">
    <name type="scientific">Limnoglobus roseus</name>
    <dbReference type="NCBI Taxonomy" id="2598579"/>
    <lineage>
        <taxon>Bacteria</taxon>
        <taxon>Pseudomonadati</taxon>
        <taxon>Planctomycetota</taxon>
        <taxon>Planctomycetia</taxon>
        <taxon>Gemmatales</taxon>
        <taxon>Gemmataceae</taxon>
        <taxon>Limnoglobus</taxon>
    </lineage>
</organism>
<dbReference type="InterPro" id="IPR009056">
    <property type="entry name" value="Cyt_c-like_dom"/>
</dbReference>
<gene>
    <name evidence="7" type="ORF">PX52LOC_02281</name>
</gene>
<keyword evidence="3 4" id="KW-0408">Iron</keyword>
<name>A0A5C1ABH0_9BACT</name>
<dbReference type="Gene3D" id="1.10.760.10">
    <property type="entry name" value="Cytochrome c-like domain"/>
    <property type="match status" value="1"/>
</dbReference>
<reference evidence="8" key="1">
    <citation type="submission" date="2019-08" db="EMBL/GenBank/DDBJ databases">
        <title>Limnoglobus roseus gen. nov., sp. nov., a novel freshwater planctomycete with a giant genome from the family Gemmataceae.</title>
        <authorList>
            <person name="Kulichevskaya I.S."/>
            <person name="Naumoff D.G."/>
            <person name="Miroshnikov K."/>
            <person name="Ivanova A."/>
            <person name="Philippov D.A."/>
            <person name="Hakobyan A."/>
            <person name="Rijpstra I.C."/>
            <person name="Sinninghe Damste J.S."/>
            <person name="Liesack W."/>
            <person name="Dedysh S.N."/>
        </authorList>
    </citation>
    <scope>NUCLEOTIDE SEQUENCE [LARGE SCALE GENOMIC DNA]</scope>
    <source>
        <strain evidence="8">PX52</strain>
    </source>
</reference>
<dbReference type="GO" id="GO:0009055">
    <property type="term" value="F:electron transfer activity"/>
    <property type="evidence" value="ECO:0007669"/>
    <property type="project" value="InterPro"/>
</dbReference>
<dbReference type="OrthoDB" id="9773456at2"/>
<dbReference type="Pfam" id="PF13442">
    <property type="entry name" value="Cytochrome_CBB3"/>
    <property type="match status" value="1"/>
</dbReference>
<evidence type="ECO:0000259" key="6">
    <source>
        <dbReference type="PROSITE" id="PS51007"/>
    </source>
</evidence>
<dbReference type="SUPFAM" id="SSF46626">
    <property type="entry name" value="Cytochrome c"/>
    <property type="match status" value="1"/>
</dbReference>